<evidence type="ECO:0000313" key="2">
    <source>
        <dbReference type="EMBL" id="TDP97810.1"/>
    </source>
</evidence>
<organism evidence="2 3">
    <name type="scientific">Labedaea rhizosphaerae</name>
    <dbReference type="NCBI Taxonomy" id="598644"/>
    <lineage>
        <taxon>Bacteria</taxon>
        <taxon>Bacillati</taxon>
        <taxon>Actinomycetota</taxon>
        <taxon>Actinomycetes</taxon>
        <taxon>Pseudonocardiales</taxon>
        <taxon>Pseudonocardiaceae</taxon>
        <taxon>Labedaea</taxon>
    </lineage>
</organism>
<feature type="region of interest" description="Disordered" evidence="1">
    <location>
        <begin position="1"/>
        <end position="43"/>
    </location>
</feature>
<reference evidence="2 3" key="1">
    <citation type="submission" date="2019-03" db="EMBL/GenBank/DDBJ databases">
        <title>Genomic Encyclopedia of Type Strains, Phase IV (KMG-IV): sequencing the most valuable type-strain genomes for metagenomic binning, comparative biology and taxonomic classification.</title>
        <authorList>
            <person name="Goeker M."/>
        </authorList>
    </citation>
    <scope>NUCLEOTIDE SEQUENCE [LARGE SCALE GENOMIC DNA]</scope>
    <source>
        <strain evidence="2 3">DSM 45361</strain>
    </source>
</reference>
<sequence>MTPDRPALTIGDARTGPPLPPLPGRSPLRPAGTNKPVTRHLGF</sequence>
<comment type="caution">
    <text evidence="2">The sequence shown here is derived from an EMBL/GenBank/DDBJ whole genome shotgun (WGS) entry which is preliminary data.</text>
</comment>
<gene>
    <name evidence="2" type="ORF">EV186_103787</name>
</gene>
<dbReference type="Proteomes" id="UP000295444">
    <property type="component" value="Unassembled WGS sequence"/>
</dbReference>
<name>A0A4R6SD02_LABRH</name>
<accession>A0A4R6SD02</accession>
<dbReference type="RefSeq" id="WP_279538312.1">
    <property type="nucleotide sequence ID" value="NZ_SNXZ01000003.1"/>
</dbReference>
<protein>
    <submittedName>
        <fullName evidence="2">Uncharacterized protein</fullName>
    </submittedName>
</protein>
<evidence type="ECO:0000313" key="3">
    <source>
        <dbReference type="Proteomes" id="UP000295444"/>
    </source>
</evidence>
<keyword evidence="3" id="KW-1185">Reference proteome</keyword>
<dbReference type="EMBL" id="SNXZ01000003">
    <property type="protein sequence ID" value="TDP97810.1"/>
    <property type="molecule type" value="Genomic_DNA"/>
</dbReference>
<proteinExistence type="predicted"/>
<evidence type="ECO:0000256" key="1">
    <source>
        <dbReference type="SAM" id="MobiDB-lite"/>
    </source>
</evidence>
<dbReference type="AlphaFoldDB" id="A0A4R6SD02"/>